<accession>A0A5B2U9K8</accession>
<sequence>MNEHQKELLISLFEKKEEATSQIDHPYNALIHAIFNTVDFERLVRDYIENDIPEFSDSIYNNIEKRIPNYNDHEKMYEDLNQLLESGISYRKSQRLRKVLELQLSQLPDDYKINFFNTFFNSESSYDKRAAIRYVEFAQTDVTEKILDEYLSSGYVDYLSLLIKPENANILAKNAEGIWETKLYHSHKKRIVEICASENLDFFEFLKIVDYSYYLLLLIIRGEIEPEILMEKLEELDAEQQHFALLHFSKWIDFSFVEEQVKKYL</sequence>
<name>A0A5B2U9K8_9FLAO</name>
<organism evidence="1 2">
    <name type="scientific">Chryseobacterium sediminis</name>
    <dbReference type="NCBI Taxonomy" id="1679494"/>
    <lineage>
        <taxon>Bacteria</taxon>
        <taxon>Pseudomonadati</taxon>
        <taxon>Bacteroidota</taxon>
        <taxon>Flavobacteriia</taxon>
        <taxon>Flavobacteriales</taxon>
        <taxon>Weeksellaceae</taxon>
        <taxon>Chryseobacterium group</taxon>
        <taxon>Chryseobacterium</taxon>
    </lineage>
</organism>
<dbReference type="EMBL" id="VUNZ01000001">
    <property type="protein sequence ID" value="KAA2222945.1"/>
    <property type="molecule type" value="Genomic_DNA"/>
</dbReference>
<proteinExistence type="predicted"/>
<dbReference type="RefSeq" id="WP_149831913.1">
    <property type="nucleotide sequence ID" value="NZ_VUNZ01000001.1"/>
</dbReference>
<evidence type="ECO:0000313" key="2">
    <source>
        <dbReference type="Proteomes" id="UP000323082"/>
    </source>
</evidence>
<dbReference type="Proteomes" id="UP000323082">
    <property type="component" value="Unassembled WGS sequence"/>
</dbReference>
<dbReference type="OrthoDB" id="1238577at2"/>
<reference evidence="1 2" key="1">
    <citation type="journal article" date="2015" name="Int. J. Syst. Evol. Microbiol.">
        <title>Chryseobacterium sediminis sp. nov., isolated from a river sediment.</title>
        <authorList>
            <person name="Kampfer P."/>
            <person name="Busse H.J."/>
            <person name="McInroy J.A."/>
            <person name="Glaeser S.P."/>
        </authorList>
    </citation>
    <scope>NUCLEOTIDE SEQUENCE [LARGE SCALE GENOMIC DNA]</scope>
    <source>
        <strain evidence="1 2">IMT-174</strain>
    </source>
</reference>
<protein>
    <submittedName>
        <fullName evidence="1">Uncharacterized protein</fullName>
    </submittedName>
</protein>
<gene>
    <name evidence="1" type="ORF">FW780_01720</name>
</gene>
<dbReference type="AlphaFoldDB" id="A0A5B2U9K8"/>
<evidence type="ECO:0000313" key="1">
    <source>
        <dbReference type="EMBL" id="KAA2222945.1"/>
    </source>
</evidence>
<comment type="caution">
    <text evidence="1">The sequence shown here is derived from an EMBL/GenBank/DDBJ whole genome shotgun (WGS) entry which is preliminary data.</text>
</comment>